<keyword evidence="3" id="KW-0325">Glycoprotein</keyword>
<evidence type="ECO:0000256" key="1">
    <source>
        <dbReference type="ARBA" id="ARBA00004196"/>
    </source>
</evidence>
<evidence type="ECO:0000259" key="4">
    <source>
        <dbReference type="Pfam" id="PF23657"/>
    </source>
</evidence>
<proteinExistence type="predicted"/>
<dbReference type="PROSITE" id="PS51257">
    <property type="entry name" value="PROKAR_LIPOPROTEIN"/>
    <property type="match status" value="1"/>
</dbReference>
<sequence>MKRAAWLGLLALVAGCDGIELDKLVKQHDALSRSAKEPAGEHCTYGGDVVRTGLDLDDDGVLADGEVKSTEYLCDSATPGVLIRVVPVSPGEKCPLGGLLSRAGLDVDGDGVLGDREVTRESLSCTETEPVLTRVSPLQLSPPPCGLGGSMVDAGPDVNRNGVLDDVERRAQTYVCIPTSNLLLRQVEEPASSACPNGGTRVLAGADVDSDGTFEDSEVTTSILACRDLRSLDATYVIRNAADVEALAGISRIRGSLVIDSTALTEVTLPTLMSVGDQLLVNGNSVLKRVEMPALRYVETSVVVMFNASLEMLVLGDNTSSPTWVAFDVDLLSNPRLSTLSGIAGLLPRRNFTLEDNDALEYPGVFSRVSDLTGNIIVQDNAGLKELPFANLQRLGGSLTVMRNPALPSLTGTQLVSIGGDLGILENDGLIDLSGLPKLELITGVLSIQSNNNLLSTKGLTALGHVGRLNMRGNPGLSTATEFPALRSISNELSISNNLQMETLGDLHLLQHVESLTLANNPRLANLTGLEQLQTAGTFRLENNAALTNLGALSRLRSLNELLLVENANLSRIDLPGLENVATFFSVVDNPKLPRCMATALATRTFTGTTPYISGNDDAATCD</sequence>
<evidence type="ECO:0000313" key="6">
    <source>
        <dbReference type="Proteomes" id="UP000662747"/>
    </source>
</evidence>
<dbReference type="InterPro" id="IPR032675">
    <property type="entry name" value="LRR_dom_sf"/>
</dbReference>
<dbReference type="SUPFAM" id="SSF52058">
    <property type="entry name" value="L domain-like"/>
    <property type="match status" value="2"/>
</dbReference>
<feature type="domain" description="DUF7151" evidence="4">
    <location>
        <begin position="181"/>
        <end position="226"/>
    </location>
</feature>
<dbReference type="Pfam" id="PF23657">
    <property type="entry name" value="DUF7151"/>
    <property type="match status" value="3"/>
</dbReference>
<dbReference type="Proteomes" id="UP000662747">
    <property type="component" value="Chromosome"/>
</dbReference>
<evidence type="ECO:0000256" key="2">
    <source>
        <dbReference type="ARBA" id="ARBA00022729"/>
    </source>
</evidence>
<dbReference type="InterPro" id="IPR051648">
    <property type="entry name" value="CWI-Assembly_Regulator"/>
</dbReference>
<evidence type="ECO:0000313" key="5">
    <source>
        <dbReference type="EMBL" id="QSQ22578.1"/>
    </source>
</evidence>
<feature type="domain" description="DUF7151" evidence="4">
    <location>
        <begin position="30"/>
        <end position="74"/>
    </location>
</feature>
<gene>
    <name evidence="5" type="ORF">JY651_46990</name>
</gene>
<dbReference type="Gene3D" id="3.80.10.10">
    <property type="entry name" value="Ribonuclease Inhibitor"/>
    <property type="match status" value="1"/>
</dbReference>
<protein>
    <submittedName>
        <fullName evidence="5">Leucine-rich repeat domain-containing protein</fullName>
    </submittedName>
</protein>
<feature type="domain" description="DUF7151" evidence="4">
    <location>
        <begin position="82"/>
        <end position="125"/>
    </location>
</feature>
<dbReference type="EMBL" id="CP071090">
    <property type="protein sequence ID" value="QSQ22578.1"/>
    <property type="molecule type" value="Genomic_DNA"/>
</dbReference>
<dbReference type="InterPro" id="IPR055575">
    <property type="entry name" value="DUF7151"/>
</dbReference>
<evidence type="ECO:0000256" key="3">
    <source>
        <dbReference type="ARBA" id="ARBA00023180"/>
    </source>
</evidence>
<keyword evidence="6" id="KW-1185">Reference proteome</keyword>
<dbReference type="RefSeq" id="WP_206724153.1">
    <property type="nucleotide sequence ID" value="NZ_CP071090.1"/>
</dbReference>
<accession>A0ABX7NV46</accession>
<comment type="subcellular location">
    <subcellularLocation>
        <location evidence="1">Cell envelope</location>
    </subcellularLocation>
</comment>
<reference evidence="5 6" key="1">
    <citation type="submission" date="2021-02" db="EMBL/GenBank/DDBJ databases">
        <title>De Novo genome assembly of isolated myxobacteria.</title>
        <authorList>
            <person name="Stevens D.C."/>
        </authorList>
    </citation>
    <scope>NUCLEOTIDE SEQUENCE [LARGE SCALE GENOMIC DNA]</scope>
    <source>
        <strain evidence="6">SCPEA02</strain>
    </source>
</reference>
<dbReference type="PANTHER" id="PTHR31018">
    <property type="entry name" value="SPORULATION-SPECIFIC PROTEIN-RELATED"/>
    <property type="match status" value="1"/>
</dbReference>
<keyword evidence="2" id="KW-0732">Signal</keyword>
<name>A0ABX7NV46_9BACT</name>
<organism evidence="5 6">
    <name type="scientific">Pyxidicoccus parkwayensis</name>
    <dbReference type="NCBI Taxonomy" id="2813578"/>
    <lineage>
        <taxon>Bacteria</taxon>
        <taxon>Pseudomonadati</taxon>
        <taxon>Myxococcota</taxon>
        <taxon>Myxococcia</taxon>
        <taxon>Myxococcales</taxon>
        <taxon>Cystobacterineae</taxon>
        <taxon>Myxococcaceae</taxon>
        <taxon>Pyxidicoccus</taxon>
    </lineage>
</organism>
<dbReference type="PANTHER" id="PTHR31018:SF3">
    <property type="entry name" value="RECEPTOR PROTEIN-TYROSINE KINASE"/>
    <property type="match status" value="1"/>
</dbReference>